<evidence type="ECO:0000259" key="3">
    <source>
        <dbReference type="Pfam" id="PF25069"/>
    </source>
</evidence>
<dbReference type="InterPro" id="IPR055114">
    <property type="entry name" value="Med14_RM6"/>
</dbReference>
<dbReference type="PANTHER" id="PTHR12809:SF2">
    <property type="entry name" value="MEDIATOR OF RNA POLYMERASE II TRANSCRIPTION SUBUNIT 14"/>
    <property type="match status" value="1"/>
</dbReference>
<dbReference type="EMBL" id="KQ460265">
    <property type="protein sequence ID" value="KPJ16334.1"/>
    <property type="molecule type" value="Genomic_DNA"/>
</dbReference>
<dbReference type="AlphaFoldDB" id="A0A0N1PJW1"/>
<evidence type="ECO:0000259" key="2">
    <source>
        <dbReference type="Pfam" id="PF22984"/>
    </source>
</evidence>
<organism evidence="4 5">
    <name type="scientific">Papilio machaon</name>
    <name type="common">Old World swallowtail butterfly</name>
    <dbReference type="NCBI Taxonomy" id="76193"/>
    <lineage>
        <taxon>Eukaryota</taxon>
        <taxon>Metazoa</taxon>
        <taxon>Ecdysozoa</taxon>
        <taxon>Arthropoda</taxon>
        <taxon>Hexapoda</taxon>
        <taxon>Insecta</taxon>
        <taxon>Pterygota</taxon>
        <taxon>Neoptera</taxon>
        <taxon>Endopterygota</taxon>
        <taxon>Lepidoptera</taxon>
        <taxon>Glossata</taxon>
        <taxon>Ditrysia</taxon>
        <taxon>Papilionoidea</taxon>
        <taxon>Papilionidae</taxon>
        <taxon>Papilioninae</taxon>
        <taxon>Papilio</taxon>
    </lineage>
</organism>
<feature type="domain" description="Mediator of RNA polymerase II transcription subunit 14 C-terminal" evidence="3">
    <location>
        <begin position="332"/>
        <end position="467"/>
    </location>
</feature>
<proteinExistence type="predicted"/>
<protein>
    <submittedName>
        <fullName evidence="4">Mediator of RNA polymerase II transcription subunit 14</fullName>
    </submittedName>
</protein>
<dbReference type="GO" id="GO:0016592">
    <property type="term" value="C:mediator complex"/>
    <property type="evidence" value="ECO:0007669"/>
    <property type="project" value="InterPro"/>
</dbReference>
<dbReference type="GO" id="GO:0003712">
    <property type="term" value="F:transcription coregulator activity"/>
    <property type="evidence" value="ECO:0007669"/>
    <property type="project" value="InterPro"/>
</dbReference>
<dbReference type="Pfam" id="PF22984">
    <property type="entry name" value="RM6_Med14"/>
    <property type="match status" value="1"/>
</dbReference>
<dbReference type="Proteomes" id="UP000053240">
    <property type="component" value="Unassembled WGS sequence"/>
</dbReference>
<dbReference type="PANTHER" id="PTHR12809">
    <property type="entry name" value="MEDIATOR COMPLEX SUBUNIT"/>
    <property type="match status" value="1"/>
</dbReference>
<dbReference type="GO" id="GO:0006357">
    <property type="term" value="P:regulation of transcription by RNA polymerase II"/>
    <property type="evidence" value="ECO:0007669"/>
    <property type="project" value="InterPro"/>
</dbReference>
<keyword evidence="5" id="KW-1185">Reference proteome</keyword>
<evidence type="ECO:0000313" key="4">
    <source>
        <dbReference type="EMBL" id="KPJ16334.1"/>
    </source>
</evidence>
<dbReference type="InParanoid" id="A0A0N1PJW1"/>
<gene>
    <name evidence="4" type="ORF">RR48_00762</name>
</gene>
<dbReference type="InterPro" id="IPR013947">
    <property type="entry name" value="Mediator_Med14"/>
</dbReference>
<dbReference type="InterPro" id="IPR055107">
    <property type="entry name" value="Med14_RM8"/>
</dbReference>
<name>A0A0N1PJW1_PAPMA</name>
<dbReference type="GO" id="GO:0070847">
    <property type="term" value="C:core mediator complex"/>
    <property type="evidence" value="ECO:0007669"/>
    <property type="project" value="TreeGrafter"/>
</dbReference>
<dbReference type="InterPro" id="IPR056877">
    <property type="entry name" value="Med14_C"/>
</dbReference>
<evidence type="ECO:0000313" key="5">
    <source>
        <dbReference type="Proteomes" id="UP000053240"/>
    </source>
</evidence>
<evidence type="ECO:0000259" key="1">
    <source>
        <dbReference type="Pfam" id="PF22983"/>
    </source>
</evidence>
<accession>A0A0N1PJW1</accession>
<sequence>MLRPAQERETLWHGICIRSYTYRSLVLGFGVAQRATCVLQWAAGAHRYTVATPAHQPAANAHHLLHHHLDNYINWHKDLMSFGVVLRETYAPLLALSRLPTLPQLGLHHVRTQMPTPTFTLLAHSWRKIRIIYAGAYSLEVGIRGGNMVTIRDGSYSKFDRTTVVDEFAPALGPQVSSSTTSGSRGGGVRGGAGSAAAPLTVAKLELLCTPSEPPPGAPPGPPLAPLQRFLACVYLKRTLPRFIQQEEFLSLVCMEATSVTFRCESAGLSARVALHPQHMQSLHLQLSVLPEHKEILSPDDLQVMEKFFETRVAIPPYRSSALHGWARAFGAPPVALPSLAALMRADLAPAALAASAPAPPLWQLQWALRIPPAAPQIVPAGHPAVLNAKNKILFFICLTRGDTQLVLPLVYDSQNNSTQLADKRDAQPHLLAVNLHLKRFSEFNQTHSECTLWPAVRDLLTNFTLPQEAPPATAQPPP</sequence>
<feature type="domain" description="Mediator of RNA polymerase II transcription subunit 14 RM6" evidence="2">
    <location>
        <begin position="15"/>
        <end position="76"/>
    </location>
</feature>
<dbReference type="Pfam" id="PF22983">
    <property type="entry name" value="RM8_Med14"/>
    <property type="match status" value="1"/>
</dbReference>
<reference evidence="4 5" key="1">
    <citation type="journal article" date="2015" name="Nat. Commun.">
        <title>Outbred genome sequencing and CRISPR/Cas9 gene editing in butterflies.</title>
        <authorList>
            <person name="Li X."/>
            <person name="Fan D."/>
            <person name="Zhang W."/>
            <person name="Liu G."/>
            <person name="Zhang L."/>
            <person name="Zhao L."/>
            <person name="Fang X."/>
            <person name="Chen L."/>
            <person name="Dong Y."/>
            <person name="Chen Y."/>
            <person name="Ding Y."/>
            <person name="Zhao R."/>
            <person name="Feng M."/>
            <person name="Zhu Y."/>
            <person name="Feng Y."/>
            <person name="Jiang X."/>
            <person name="Zhu D."/>
            <person name="Xiang H."/>
            <person name="Feng X."/>
            <person name="Li S."/>
            <person name="Wang J."/>
            <person name="Zhang G."/>
            <person name="Kronforst M.R."/>
            <person name="Wang W."/>
        </authorList>
    </citation>
    <scope>NUCLEOTIDE SEQUENCE [LARGE SCALE GENOMIC DNA]</scope>
    <source>
        <strain evidence="4">Ya'a_city_454_Pm</strain>
        <tissue evidence="4">Whole body</tissue>
    </source>
</reference>
<dbReference type="Pfam" id="PF25069">
    <property type="entry name" value="Med14_C"/>
    <property type="match status" value="1"/>
</dbReference>
<dbReference type="STRING" id="76193.A0A0N1PJW1"/>
<feature type="domain" description="Mediator of RNA polymerase II transcription subunit 14 RM8" evidence="1">
    <location>
        <begin position="240"/>
        <end position="314"/>
    </location>
</feature>